<name>B4NEI6_DROWI</name>
<evidence type="ECO:0000313" key="2">
    <source>
        <dbReference type="EMBL" id="EDW82155.2"/>
    </source>
</evidence>
<dbReference type="AlphaFoldDB" id="B4NEI6"/>
<evidence type="ECO:0000313" key="3">
    <source>
        <dbReference type="Proteomes" id="UP000007798"/>
    </source>
</evidence>
<dbReference type="STRING" id="7260.B4NEI6"/>
<organism evidence="2 3">
    <name type="scientific">Drosophila willistoni</name>
    <name type="common">Fruit fly</name>
    <dbReference type="NCBI Taxonomy" id="7260"/>
    <lineage>
        <taxon>Eukaryota</taxon>
        <taxon>Metazoa</taxon>
        <taxon>Ecdysozoa</taxon>
        <taxon>Arthropoda</taxon>
        <taxon>Hexapoda</taxon>
        <taxon>Insecta</taxon>
        <taxon>Pterygota</taxon>
        <taxon>Neoptera</taxon>
        <taxon>Endopterygota</taxon>
        <taxon>Diptera</taxon>
        <taxon>Brachycera</taxon>
        <taxon>Muscomorpha</taxon>
        <taxon>Ephydroidea</taxon>
        <taxon>Drosophilidae</taxon>
        <taxon>Drosophila</taxon>
        <taxon>Sophophora</taxon>
    </lineage>
</organism>
<sequence>MSNFFILDNQAQDIFHHHRLPYRDHNVAAISPYSPALSRQSSNTTTASTTIDPNTSTTTATTGPNPTTTTATIAPNTAITSTTIAPNTTTTTTTIAPNTTATSTTIAPNTTITSTEIPPNTSTTTTTIAPTTTTAESNNIDPITITIRQPNGLIMTFILTSRKTDANGYPTCNANSSAEITQGSQTLFKFTGCLKDRRGNTSSPKATPTPTNYYKSPLAPYTKSPAHYYRAASSAAASCGHSYASRIVYNF</sequence>
<keyword evidence="3" id="KW-1185">Reference proteome</keyword>
<dbReference type="EMBL" id="CH964239">
    <property type="protein sequence ID" value="EDW82155.2"/>
    <property type="molecule type" value="Genomic_DNA"/>
</dbReference>
<protein>
    <submittedName>
        <fullName evidence="2">Uncharacterized protein</fullName>
    </submittedName>
</protein>
<dbReference type="Proteomes" id="UP000007798">
    <property type="component" value="Unassembled WGS sequence"/>
</dbReference>
<accession>B4NEI6</accession>
<dbReference type="HOGENOM" id="CLU_644477_0_0_1"/>
<gene>
    <name evidence="2" type="primary">Dwil\GK25649</name>
    <name evidence="2" type="ORF">Dwil_GK25649</name>
</gene>
<reference evidence="2 3" key="1">
    <citation type="journal article" date="2007" name="Nature">
        <title>Evolution of genes and genomes on the Drosophila phylogeny.</title>
        <authorList>
            <consortium name="Drosophila 12 Genomes Consortium"/>
            <person name="Clark A.G."/>
            <person name="Eisen M.B."/>
            <person name="Smith D.R."/>
            <person name="Bergman C.M."/>
            <person name="Oliver B."/>
            <person name="Markow T.A."/>
            <person name="Kaufman T.C."/>
            <person name="Kellis M."/>
            <person name="Gelbart W."/>
            <person name="Iyer V.N."/>
            <person name="Pollard D.A."/>
            <person name="Sackton T.B."/>
            <person name="Larracuente A.M."/>
            <person name="Singh N.D."/>
            <person name="Abad J.P."/>
            <person name="Abt D.N."/>
            <person name="Adryan B."/>
            <person name="Aguade M."/>
            <person name="Akashi H."/>
            <person name="Anderson W.W."/>
            <person name="Aquadro C.F."/>
            <person name="Ardell D.H."/>
            <person name="Arguello R."/>
            <person name="Artieri C.G."/>
            <person name="Barbash D.A."/>
            <person name="Barker D."/>
            <person name="Barsanti P."/>
            <person name="Batterham P."/>
            <person name="Batzoglou S."/>
            <person name="Begun D."/>
            <person name="Bhutkar A."/>
            <person name="Blanco E."/>
            <person name="Bosak S.A."/>
            <person name="Bradley R.K."/>
            <person name="Brand A.D."/>
            <person name="Brent M.R."/>
            <person name="Brooks A.N."/>
            <person name="Brown R.H."/>
            <person name="Butlin R.K."/>
            <person name="Caggese C."/>
            <person name="Calvi B.R."/>
            <person name="Bernardo de Carvalho A."/>
            <person name="Caspi A."/>
            <person name="Castrezana S."/>
            <person name="Celniker S.E."/>
            <person name="Chang J.L."/>
            <person name="Chapple C."/>
            <person name="Chatterji S."/>
            <person name="Chinwalla A."/>
            <person name="Civetta A."/>
            <person name="Clifton S.W."/>
            <person name="Comeron J.M."/>
            <person name="Costello J.C."/>
            <person name="Coyne J.A."/>
            <person name="Daub J."/>
            <person name="David R.G."/>
            <person name="Delcher A.L."/>
            <person name="Delehaunty K."/>
            <person name="Do C.B."/>
            <person name="Ebling H."/>
            <person name="Edwards K."/>
            <person name="Eickbush T."/>
            <person name="Evans J.D."/>
            <person name="Filipski A."/>
            <person name="Findeiss S."/>
            <person name="Freyhult E."/>
            <person name="Fulton L."/>
            <person name="Fulton R."/>
            <person name="Garcia A.C."/>
            <person name="Gardiner A."/>
            <person name="Garfield D.A."/>
            <person name="Garvin B.E."/>
            <person name="Gibson G."/>
            <person name="Gilbert D."/>
            <person name="Gnerre S."/>
            <person name="Godfrey J."/>
            <person name="Good R."/>
            <person name="Gotea V."/>
            <person name="Gravely B."/>
            <person name="Greenberg A.J."/>
            <person name="Griffiths-Jones S."/>
            <person name="Gross S."/>
            <person name="Guigo R."/>
            <person name="Gustafson E.A."/>
            <person name="Haerty W."/>
            <person name="Hahn M.W."/>
            <person name="Halligan D.L."/>
            <person name="Halpern A.L."/>
            <person name="Halter G.M."/>
            <person name="Han M.V."/>
            <person name="Heger A."/>
            <person name="Hillier L."/>
            <person name="Hinrichs A.S."/>
            <person name="Holmes I."/>
            <person name="Hoskins R.A."/>
            <person name="Hubisz M.J."/>
            <person name="Hultmark D."/>
            <person name="Huntley M.A."/>
            <person name="Jaffe D.B."/>
            <person name="Jagadeeshan S."/>
            <person name="Jeck W.R."/>
            <person name="Johnson J."/>
            <person name="Jones C.D."/>
            <person name="Jordan W.C."/>
            <person name="Karpen G.H."/>
            <person name="Kataoka E."/>
            <person name="Keightley P.D."/>
            <person name="Kheradpour P."/>
            <person name="Kirkness E.F."/>
            <person name="Koerich L.B."/>
            <person name="Kristiansen K."/>
            <person name="Kudrna D."/>
            <person name="Kulathinal R.J."/>
            <person name="Kumar S."/>
            <person name="Kwok R."/>
            <person name="Lander E."/>
            <person name="Langley C.H."/>
            <person name="Lapoint R."/>
            <person name="Lazzaro B.P."/>
            <person name="Lee S.J."/>
            <person name="Levesque L."/>
            <person name="Li R."/>
            <person name="Lin C.F."/>
            <person name="Lin M.F."/>
            <person name="Lindblad-Toh K."/>
            <person name="Llopart A."/>
            <person name="Long M."/>
            <person name="Low L."/>
            <person name="Lozovsky E."/>
            <person name="Lu J."/>
            <person name="Luo M."/>
            <person name="Machado C.A."/>
            <person name="Makalowski W."/>
            <person name="Marzo M."/>
            <person name="Matsuda M."/>
            <person name="Matzkin L."/>
            <person name="McAllister B."/>
            <person name="McBride C.S."/>
            <person name="McKernan B."/>
            <person name="McKernan K."/>
            <person name="Mendez-Lago M."/>
            <person name="Minx P."/>
            <person name="Mollenhauer M.U."/>
            <person name="Montooth K."/>
            <person name="Mount S.M."/>
            <person name="Mu X."/>
            <person name="Myers E."/>
            <person name="Negre B."/>
            <person name="Newfeld S."/>
            <person name="Nielsen R."/>
            <person name="Noor M.A."/>
            <person name="O'Grady P."/>
            <person name="Pachter L."/>
            <person name="Papaceit M."/>
            <person name="Parisi M.J."/>
            <person name="Parisi M."/>
            <person name="Parts L."/>
            <person name="Pedersen J.S."/>
            <person name="Pesole G."/>
            <person name="Phillippy A.M."/>
            <person name="Ponting C.P."/>
            <person name="Pop M."/>
            <person name="Porcelli D."/>
            <person name="Powell J.R."/>
            <person name="Prohaska S."/>
            <person name="Pruitt K."/>
            <person name="Puig M."/>
            <person name="Quesneville H."/>
            <person name="Ram K.R."/>
            <person name="Rand D."/>
            <person name="Rasmussen M.D."/>
            <person name="Reed L.K."/>
            <person name="Reenan R."/>
            <person name="Reily A."/>
            <person name="Remington K.A."/>
            <person name="Rieger T.T."/>
            <person name="Ritchie M.G."/>
            <person name="Robin C."/>
            <person name="Rogers Y.H."/>
            <person name="Rohde C."/>
            <person name="Rozas J."/>
            <person name="Rubenfield M.J."/>
            <person name="Ruiz A."/>
            <person name="Russo S."/>
            <person name="Salzberg S.L."/>
            <person name="Sanchez-Gracia A."/>
            <person name="Saranga D.J."/>
            <person name="Sato H."/>
            <person name="Schaeffer S.W."/>
            <person name="Schatz M.C."/>
            <person name="Schlenke T."/>
            <person name="Schwartz R."/>
            <person name="Segarra C."/>
            <person name="Singh R.S."/>
            <person name="Sirot L."/>
            <person name="Sirota M."/>
            <person name="Sisneros N.B."/>
            <person name="Smith C.D."/>
            <person name="Smith T.F."/>
            <person name="Spieth J."/>
            <person name="Stage D.E."/>
            <person name="Stark A."/>
            <person name="Stephan W."/>
            <person name="Strausberg R.L."/>
            <person name="Strempel S."/>
            <person name="Sturgill D."/>
            <person name="Sutton G."/>
            <person name="Sutton G.G."/>
            <person name="Tao W."/>
            <person name="Teichmann S."/>
            <person name="Tobari Y.N."/>
            <person name="Tomimura Y."/>
            <person name="Tsolas J.M."/>
            <person name="Valente V.L."/>
            <person name="Venter E."/>
            <person name="Venter J.C."/>
            <person name="Vicario S."/>
            <person name="Vieira F.G."/>
            <person name="Vilella A.J."/>
            <person name="Villasante A."/>
            <person name="Walenz B."/>
            <person name="Wang J."/>
            <person name="Wasserman M."/>
            <person name="Watts T."/>
            <person name="Wilson D."/>
            <person name="Wilson R.K."/>
            <person name="Wing R.A."/>
            <person name="Wolfner M.F."/>
            <person name="Wong A."/>
            <person name="Wong G.K."/>
            <person name="Wu C.I."/>
            <person name="Wu G."/>
            <person name="Yamamoto D."/>
            <person name="Yang H.P."/>
            <person name="Yang S.P."/>
            <person name="Yorke J.A."/>
            <person name="Yoshida K."/>
            <person name="Zdobnov E."/>
            <person name="Zhang P."/>
            <person name="Zhang Y."/>
            <person name="Zimin A.V."/>
            <person name="Baldwin J."/>
            <person name="Abdouelleil A."/>
            <person name="Abdulkadir J."/>
            <person name="Abebe A."/>
            <person name="Abera B."/>
            <person name="Abreu J."/>
            <person name="Acer S.C."/>
            <person name="Aftuck L."/>
            <person name="Alexander A."/>
            <person name="An P."/>
            <person name="Anderson E."/>
            <person name="Anderson S."/>
            <person name="Arachi H."/>
            <person name="Azer M."/>
            <person name="Bachantsang P."/>
            <person name="Barry A."/>
            <person name="Bayul T."/>
            <person name="Berlin A."/>
            <person name="Bessette D."/>
            <person name="Bloom T."/>
            <person name="Blye J."/>
            <person name="Boguslavskiy L."/>
            <person name="Bonnet C."/>
            <person name="Boukhgalter B."/>
            <person name="Bourzgui I."/>
            <person name="Brown A."/>
            <person name="Cahill P."/>
            <person name="Channer S."/>
            <person name="Cheshatsang Y."/>
            <person name="Chuda L."/>
            <person name="Citroen M."/>
            <person name="Collymore A."/>
            <person name="Cooke P."/>
            <person name="Costello M."/>
            <person name="D'Aco K."/>
            <person name="Daza R."/>
            <person name="De Haan G."/>
            <person name="DeGray S."/>
            <person name="DeMaso C."/>
            <person name="Dhargay N."/>
            <person name="Dooley K."/>
            <person name="Dooley E."/>
            <person name="Doricent M."/>
            <person name="Dorje P."/>
            <person name="Dorjee K."/>
            <person name="Dupes A."/>
            <person name="Elong R."/>
            <person name="Falk J."/>
            <person name="Farina A."/>
            <person name="Faro S."/>
            <person name="Ferguson D."/>
            <person name="Fisher S."/>
            <person name="Foley C.D."/>
            <person name="Franke A."/>
            <person name="Friedrich D."/>
            <person name="Gadbois L."/>
            <person name="Gearin G."/>
            <person name="Gearin C.R."/>
            <person name="Giannoukos G."/>
            <person name="Goode T."/>
            <person name="Graham J."/>
            <person name="Grandbois E."/>
            <person name="Grewal S."/>
            <person name="Gyaltsen K."/>
            <person name="Hafez N."/>
            <person name="Hagos B."/>
            <person name="Hall J."/>
            <person name="Henson C."/>
            <person name="Hollinger A."/>
            <person name="Honan T."/>
            <person name="Huard M.D."/>
            <person name="Hughes L."/>
            <person name="Hurhula B."/>
            <person name="Husby M.E."/>
            <person name="Kamat A."/>
            <person name="Kanga B."/>
            <person name="Kashin S."/>
            <person name="Khazanovich D."/>
            <person name="Kisner P."/>
            <person name="Lance K."/>
            <person name="Lara M."/>
            <person name="Lee W."/>
            <person name="Lennon N."/>
            <person name="Letendre F."/>
            <person name="LeVine R."/>
            <person name="Lipovsky A."/>
            <person name="Liu X."/>
            <person name="Liu J."/>
            <person name="Liu S."/>
            <person name="Lokyitsang T."/>
            <person name="Lokyitsang Y."/>
            <person name="Lubonja R."/>
            <person name="Lui A."/>
            <person name="MacDonald P."/>
            <person name="Magnisalis V."/>
            <person name="Maru K."/>
            <person name="Matthews C."/>
            <person name="McCusker W."/>
            <person name="McDonough S."/>
            <person name="Mehta T."/>
            <person name="Meldrim J."/>
            <person name="Meneus L."/>
            <person name="Mihai O."/>
            <person name="Mihalev A."/>
            <person name="Mihova T."/>
            <person name="Mittelman R."/>
            <person name="Mlenga V."/>
            <person name="Montmayeur A."/>
            <person name="Mulrain L."/>
            <person name="Navidi A."/>
            <person name="Naylor J."/>
            <person name="Negash T."/>
            <person name="Nguyen T."/>
            <person name="Nguyen N."/>
            <person name="Nicol R."/>
            <person name="Norbu C."/>
            <person name="Norbu N."/>
            <person name="Novod N."/>
            <person name="O'Neill B."/>
            <person name="Osman S."/>
            <person name="Markiewicz E."/>
            <person name="Oyono O.L."/>
            <person name="Patti C."/>
            <person name="Phunkhang P."/>
            <person name="Pierre F."/>
            <person name="Priest M."/>
            <person name="Raghuraman S."/>
            <person name="Rege F."/>
            <person name="Reyes R."/>
            <person name="Rise C."/>
            <person name="Rogov P."/>
            <person name="Ross K."/>
            <person name="Ryan E."/>
            <person name="Settipalli S."/>
            <person name="Shea T."/>
            <person name="Sherpa N."/>
            <person name="Shi L."/>
            <person name="Shih D."/>
            <person name="Sparrow T."/>
            <person name="Spaulding J."/>
            <person name="Stalker J."/>
            <person name="Stange-Thomann N."/>
            <person name="Stavropoulos S."/>
            <person name="Stone C."/>
            <person name="Strader C."/>
            <person name="Tesfaye S."/>
            <person name="Thomson T."/>
            <person name="Thoulutsang Y."/>
            <person name="Thoulutsang D."/>
            <person name="Topham K."/>
            <person name="Topping I."/>
            <person name="Tsamla T."/>
            <person name="Vassiliev H."/>
            <person name="Vo A."/>
            <person name="Wangchuk T."/>
            <person name="Wangdi T."/>
            <person name="Weiand M."/>
            <person name="Wilkinson J."/>
            <person name="Wilson A."/>
            <person name="Yadav S."/>
            <person name="Young G."/>
            <person name="Yu Q."/>
            <person name="Zembek L."/>
            <person name="Zhong D."/>
            <person name="Zimmer A."/>
            <person name="Zwirko Z."/>
            <person name="Jaffe D.B."/>
            <person name="Alvarez P."/>
            <person name="Brockman W."/>
            <person name="Butler J."/>
            <person name="Chin C."/>
            <person name="Gnerre S."/>
            <person name="Grabherr M."/>
            <person name="Kleber M."/>
            <person name="Mauceli E."/>
            <person name="MacCallum I."/>
        </authorList>
    </citation>
    <scope>NUCLEOTIDE SEQUENCE [LARGE SCALE GENOMIC DNA]</scope>
    <source>
        <strain evidence="3">Tucson 14030-0811.24</strain>
    </source>
</reference>
<evidence type="ECO:0000256" key="1">
    <source>
        <dbReference type="SAM" id="MobiDB-lite"/>
    </source>
</evidence>
<feature type="region of interest" description="Disordered" evidence="1">
    <location>
        <begin position="34"/>
        <end position="105"/>
    </location>
</feature>
<dbReference type="InParanoid" id="B4NEI6"/>
<feature type="compositionally biased region" description="Low complexity" evidence="1">
    <location>
        <begin position="41"/>
        <end position="105"/>
    </location>
</feature>
<proteinExistence type="predicted"/>